<protein>
    <submittedName>
        <fullName evidence="1">Uncharacterized protein</fullName>
    </submittedName>
</protein>
<evidence type="ECO:0000313" key="2">
    <source>
        <dbReference type="Proteomes" id="UP000240978"/>
    </source>
</evidence>
<dbReference type="Proteomes" id="UP000240978">
    <property type="component" value="Unassembled WGS sequence"/>
</dbReference>
<proteinExistence type="predicted"/>
<sequence length="48" mass="5547">MKGLPNLMPCNTFRQQNPLKMNTIESAQTKYATKQLLIYKITPYTGKK</sequence>
<dbReference type="EMBL" id="PYGK01000010">
    <property type="protein sequence ID" value="PSL26912.1"/>
    <property type="molecule type" value="Genomic_DNA"/>
</dbReference>
<organism evidence="1 2">
    <name type="scientific">Chitinophaga ginsengisoli</name>
    <dbReference type="NCBI Taxonomy" id="363837"/>
    <lineage>
        <taxon>Bacteria</taxon>
        <taxon>Pseudomonadati</taxon>
        <taxon>Bacteroidota</taxon>
        <taxon>Chitinophagia</taxon>
        <taxon>Chitinophagales</taxon>
        <taxon>Chitinophagaceae</taxon>
        <taxon>Chitinophaga</taxon>
    </lineage>
</organism>
<gene>
    <name evidence="1" type="ORF">CLV42_11065</name>
</gene>
<evidence type="ECO:0000313" key="1">
    <source>
        <dbReference type="EMBL" id="PSL26912.1"/>
    </source>
</evidence>
<reference evidence="1 2" key="1">
    <citation type="submission" date="2018-03" db="EMBL/GenBank/DDBJ databases">
        <title>Genomic Encyclopedia of Archaeal and Bacterial Type Strains, Phase II (KMG-II): from individual species to whole genera.</title>
        <authorList>
            <person name="Goeker M."/>
        </authorList>
    </citation>
    <scope>NUCLEOTIDE SEQUENCE [LARGE SCALE GENOMIC DNA]</scope>
    <source>
        <strain evidence="1 2">DSM 18107</strain>
    </source>
</reference>
<comment type="caution">
    <text evidence="1">The sequence shown here is derived from an EMBL/GenBank/DDBJ whole genome shotgun (WGS) entry which is preliminary data.</text>
</comment>
<accession>A0A2P8FYW6</accession>
<keyword evidence="2" id="KW-1185">Reference proteome</keyword>
<name>A0A2P8FYW6_9BACT</name>
<dbReference type="AlphaFoldDB" id="A0A2P8FYW6"/>